<reference evidence="1" key="2">
    <citation type="journal article" date="2023" name="Int. J. Mol. Sci.">
        <title>De Novo Assembly and Annotation of 11 Diverse Shrub Willow (Salix) Genomes Reveals Novel Gene Organization in Sex-Linked Regions.</title>
        <authorList>
            <person name="Hyden B."/>
            <person name="Feng K."/>
            <person name="Yates T.B."/>
            <person name="Jawdy S."/>
            <person name="Cereghino C."/>
            <person name="Smart L.B."/>
            <person name="Muchero W."/>
        </authorList>
    </citation>
    <scope>NUCLEOTIDE SEQUENCE</scope>
    <source>
        <tissue evidence="1">Shoot tip</tissue>
    </source>
</reference>
<organism evidence="1 2">
    <name type="scientific">Salix suchowensis</name>
    <dbReference type="NCBI Taxonomy" id="1278906"/>
    <lineage>
        <taxon>Eukaryota</taxon>
        <taxon>Viridiplantae</taxon>
        <taxon>Streptophyta</taxon>
        <taxon>Embryophyta</taxon>
        <taxon>Tracheophyta</taxon>
        <taxon>Spermatophyta</taxon>
        <taxon>Magnoliopsida</taxon>
        <taxon>eudicotyledons</taxon>
        <taxon>Gunneridae</taxon>
        <taxon>Pentapetalae</taxon>
        <taxon>rosids</taxon>
        <taxon>fabids</taxon>
        <taxon>Malpighiales</taxon>
        <taxon>Salicaceae</taxon>
        <taxon>Saliceae</taxon>
        <taxon>Salix</taxon>
    </lineage>
</organism>
<comment type="caution">
    <text evidence="1">The sequence shown here is derived from an EMBL/GenBank/DDBJ whole genome shotgun (WGS) entry which is preliminary data.</text>
</comment>
<dbReference type="EMBL" id="JAPFFI010001331">
    <property type="protein sequence ID" value="KAJ6287733.1"/>
    <property type="molecule type" value="Genomic_DNA"/>
</dbReference>
<sequence length="49" mass="5534">MTQSVSLISTCPLQIGGLLSPEKNFQYRIWKSSFQILTQPPHDPSCARE</sequence>
<protein>
    <submittedName>
        <fullName evidence="1">Uncharacterized protein</fullName>
    </submittedName>
</protein>
<evidence type="ECO:0000313" key="1">
    <source>
        <dbReference type="EMBL" id="KAJ6287733.1"/>
    </source>
</evidence>
<keyword evidence="2" id="KW-1185">Reference proteome</keyword>
<evidence type="ECO:0000313" key="2">
    <source>
        <dbReference type="Proteomes" id="UP001141253"/>
    </source>
</evidence>
<name>A0ABQ8ZG50_9ROSI</name>
<dbReference type="Proteomes" id="UP001141253">
    <property type="component" value="Unassembled WGS sequence"/>
</dbReference>
<proteinExistence type="predicted"/>
<reference evidence="1" key="1">
    <citation type="submission" date="2022-10" db="EMBL/GenBank/DDBJ databases">
        <authorList>
            <person name="Hyden B.L."/>
            <person name="Feng K."/>
            <person name="Yates T."/>
            <person name="Jawdy S."/>
            <person name="Smart L.B."/>
            <person name="Muchero W."/>
        </authorList>
    </citation>
    <scope>NUCLEOTIDE SEQUENCE</scope>
    <source>
        <tissue evidence="1">Shoot tip</tissue>
    </source>
</reference>
<accession>A0ABQ8ZG50</accession>
<gene>
    <name evidence="1" type="ORF">OIU77_002438</name>
</gene>